<protein>
    <submittedName>
        <fullName evidence="2">Plasmid stabilization system protein, RelE/ParE family</fullName>
    </submittedName>
</protein>
<evidence type="ECO:0000256" key="1">
    <source>
        <dbReference type="ARBA" id="ARBA00022649"/>
    </source>
</evidence>
<dbReference type="eggNOG" id="COG3668">
    <property type="taxonomic scope" value="Bacteria"/>
</dbReference>
<proteinExistence type="predicted"/>
<dbReference type="SUPFAM" id="SSF143011">
    <property type="entry name" value="RelE-like"/>
    <property type="match status" value="1"/>
</dbReference>
<sequence>MSKHYKVTYTSQALQDLTELYEYICFILRAPKAAENQSSRIRRIIRSLDTMPMRHSLVPWEPWYSMGIRKVSIDNYMAFYCVDKEKGVVTVIRIFYSGRNIKDIIKNTSNSL</sequence>
<keyword evidence="1" id="KW-1277">Toxin-antitoxin system</keyword>
<dbReference type="Gene3D" id="3.30.2310.20">
    <property type="entry name" value="RelE-like"/>
    <property type="match status" value="1"/>
</dbReference>
<name>B9CJW7_LANR4</name>
<gene>
    <name evidence="2" type="ORF">ATORI0001_0389</name>
</gene>
<comment type="caution">
    <text evidence="2">The sequence shown here is derived from an EMBL/GenBank/DDBJ whole genome shotgun (WGS) entry which is preliminary data.</text>
</comment>
<evidence type="ECO:0000313" key="2">
    <source>
        <dbReference type="EMBL" id="EEE17905.1"/>
    </source>
</evidence>
<reference evidence="2 3" key="1">
    <citation type="submission" date="2009-01" db="EMBL/GenBank/DDBJ databases">
        <authorList>
            <person name="Madupu R."/>
            <person name="Sebastian Y."/>
            <person name="Durkin A.S."/>
            <person name="Torralba M."/>
            <person name="Methe B."/>
            <person name="Sutton G.G."/>
            <person name="Strausberg R.L."/>
            <person name="Nelson K.E."/>
        </authorList>
    </citation>
    <scope>NUCLEOTIDE SEQUENCE [LARGE SCALE GENOMIC DNA]</scope>
    <source>
        <strain evidence="3">ATCC 49626 / DSM 7090 / CCUG 31168 / JCM 10299 / NBRC 15546 / VPI D140H-11A</strain>
    </source>
</reference>
<dbReference type="GeneID" id="84903906"/>
<dbReference type="Proteomes" id="UP000004070">
    <property type="component" value="Unassembled WGS sequence"/>
</dbReference>
<dbReference type="EMBL" id="ACFE01000001">
    <property type="protein sequence ID" value="EEE17905.1"/>
    <property type="molecule type" value="Genomic_DNA"/>
</dbReference>
<dbReference type="InterPro" id="IPR035093">
    <property type="entry name" value="RelE/ParE_toxin_dom_sf"/>
</dbReference>
<accession>B9CJW7</accession>
<dbReference type="Pfam" id="PF05016">
    <property type="entry name" value="ParE_toxin"/>
    <property type="match status" value="1"/>
</dbReference>
<dbReference type="RefSeq" id="WP_003148432.1">
    <property type="nucleotide sequence ID" value="NZ_ACFE01000001.1"/>
</dbReference>
<organism evidence="2 3">
    <name type="scientific">Lancefieldella rimae (strain ATCC 49626 / DSM 7090 / CCUG 31168 / NBRC 15546 / VPI D140H-11A)</name>
    <name type="common">Atopobium rimae</name>
    <dbReference type="NCBI Taxonomy" id="553184"/>
    <lineage>
        <taxon>Bacteria</taxon>
        <taxon>Bacillati</taxon>
        <taxon>Actinomycetota</taxon>
        <taxon>Coriobacteriia</taxon>
        <taxon>Coriobacteriales</taxon>
        <taxon>Atopobiaceae</taxon>
        <taxon>Lancefieldella</taxon>
    </lineage>
</organism>
<evidence type="ECO:0000313" key="3">
    <source>
        <dbReference type="Proteomes" id="UP000004070"/>
    </source>
</evidence>
<dbReference type="AlphaFoldDB" id="B9CJW7"/>
<dbReference type="InterPro" id="IPR007712">
    <property type="entry name" value="RelE/ParE_toxin"/>
</dbReference>